<dbReference type="InParanoid" id="A0A4Q1BWI9"/>
<dbReference type="InterPro" id="IPR044890">
    <property type="entry name" value="TMEM14_sf"/>
</dbReference>
<proteinExistence type="inferred from homology"/>
<comment type="similarity">
    <text evidence="2">Belongs to the TMEM14 family.</text>
</comment>
<name>A0A4Q1BWI9_TREME</name>
<feature type="transmembrane region" description="Helical" evidence="6">
    <location>
        <begin position="20"/>
        <end position="41"/>
    </location>
</feature>
<evidence type="ECO:0000256" key="3">
    <source>
        <dbReference type="ARBA" id="ARBA00022692"/>
    </source>
</evidence>
<keyword evidence="8" id="KW-1185">Reference proteome</keyword>
<protein>
    <recommendedName>
        <fullName evidence="9">Transmembrane protein 14C</fullName>
    </recommendedName>
</protein>
<evidence type="ECO:0000313" key="8">
    <source>
        <dbReference type="Proteomes" id="UP000289152"/>
    </source>
</evidence>
<evidence type="ECO:0000313" key="7">
    <source>
        <dbReference type="EMBL" id="RXK42543.1"/>
    </source>
</evidence>
<feature type="transmembrane region" description="Helical" evidence="6">
    <location>
        <begin position="79"/>
        <end position="96"/>
    </location>
</feature>
<sequence length="104" mass="10845">MSHKPIAVLSGASLVGGISAYARYGSIPSIVGSFAIGSIMAASSMRIRDGMDYGLEGAAVSSGVLMVPAFRRALRTRTIIPSVLALLATTSTAYYTKAILERHP</sequence>
<dbReference type="VEuPathDB" id="FungiDB:TREMEDRAFT_59008"/>
<keyword evidence="5 6" id="KW-0472">Membrane</keyword>
<evidence type="ECO:0000256" key="4">
    <source>
        <dbReference type="ARBA" id="ARBA00022989"/>
    </source>
</evidence>
<evidence type="ECO:0000256" key="2">
    <source>
        <dbReference type="ARBA" id="ARBA00007590"/>
    </source>
</evidence>
<dbReference type="AlphaFoldDB" id="A0A4Q1BWI9"/>
<evidence type="ECO:0008006" key="9">
    <source>
        <dbReference type="Google" id="ProtNLM"/>
    </source>
</evidence>
<gene>
    <name evidence="7" type="ORF">M231_00097</name>
</gene>
<reference evidence="7 8" key="1">
    <citation type="submission" date="2016-06" db="EMBL/GenBank/DDBJ databases">
        <title>Evolution of pathogenesis and genome organization in the Tremellales.</title>
        <authorList>
            <person name="Cuomo C."/>
            <person name="Litvintseva A."/>
            <person name="Heitman J."/>
            <person name="Chen Y."/>
            <person name="Sun S."/>
            <person name="Springer D."/>
            <person name="Dromer F."/>
            <person name="Young S."/>
            <person name="Zeng Q."/>
            <person name="Chapman S."/>
            <person name="Gujja S."/>
            <person name="Saif S."/>
            <person name="Birren B."/>
        </authorList>
    </citation>
    <scope>NUCLEOTIDE SEQUENCE [LARGE SCALE GENOMIC DNA]</scope>
    <source>
        <strain evidence="7 8">ATCC 28783</strain>
    </source>
</reference>
<keyword evidence="4 6" id="KW-1133">Transmembrane helix</keyword>
<dbReference type="FunCoup" id="A0A4Q1BWI9">
    <property type="interactions" value="25"/>
</dbReference>
<dbReference type="GO" id="GO:0016020">
    <property type="term" value="C:membrane"/>
    <property type="evidence" value="ECO:0007669"/>
    <property type="project" value="UniProtKB-SubCell"/>
</dbReference>
<dbReference type="EMBL" id="SDIL01000001">
    <property type="protein sequence ID" value="RXK42543.1"/>
    <property type="molecule type" value="Genomic_DNA"/>
</dbReference>
<keyword evidence="3 6" id="KW-0812">Transmembrane</keyword>
<evidence type="ECO:0000256" key="5">
    <source>
        <dbReference type="ARBA" id="ARBA00023136"/>
    </source>
</evidence>
<comment type="subcellular location">
    <subcellularLocation>
        <location evidence="1">Membrane</location>
    </subcellularLocation>
</comment>
<evidence type="ECO:0000256" key="1">
    <source>
        <dbReference type="ARBA" id="ARBA00004370"/>
    </source>
</evidence>
<dbReference type="Proteomes" id="UP000289152">
    <property type="component" value="Unassembled WGS sequence"/>
</dbReference>
<dbReference type="OrthoDB" id="5620at2759"/>
<accession>A0A4Q1BWI9</accession>
<organism evidence="7 8">
    <name type="scientific">Tremella mesenterica</name>
    <name type="common">Jelly fungus</name>
    <dbReference type="NCBI Taxonomy" id="5217"/>
    <lineage>
        <taxon>Eukaryota</taxon>
        <taxon>Fungi</taxon>
        <taxon>Dikarya</taxon>
        <taxon>Basidiomycota</taxon>
        <taxon>Agaricomycotina</taxon>
        <taxon>Tremellomycetes</taxon>
        <taxon>Tremellales</taxon>
        <taxon>Tremellaceae</taxon>
        <taxon>Tremella</taxon>
    </lineage>
</organism>
<dbReference type="InterPro" id="IPR005349">
    <property type="entry name" value="TMEM14"/>
</dbReference>
<evidence type="ECO:0000256" key="6">
    <source>
        <dbReference type="SAM" id="Phobius"/>
    </source>
</evidence>
<dbReference type="Gene3D" id="1.10.10.1740">
    <property type="entry name" value="Transmembrane protein 14-like"/>
    <property type="match status" value="1"/>
</dbReference>
<dbReference type="Pfam" id="PF03647">
    <property type="entry name" value="Tmemb_14"/>
    <property type="match status" value="1"/>
</dbReference>
<comment type="caution">
    <text evidence="7">The sequence shown here is derived from an EMBL/GenBank/DDBJ whole genome shotgun (WGS) entry which is preliminary data.</text>
</comment>